<feature type="compositionally biased region" description="Polar residues" evidence="8">
    <location>
        <begin position="173"/>
        <end position="200"/>
    </location>
</feature>
<evidence type="ECO:0000256" key="4">
    <source>
        <dbReference type="ARBA" id="ARBA00022729"/>
    </source>
</evidence>
<keyword evidence="4 9" id="KW-0732">Signal</keyword>
<dbReference type="Pfam" id="PF20238">
    <property type="entry name" value="BIM1-like_dom"/>
    <property type="match status" value="1"/>
</dbReference>
<reference evidence="11 12" key="1">
    <citation type="journal article" date="2011" name="PLoS Genet.">
        <title>Comparative genomic analysis of human fungal pathogens causing paracoccidioidomycosis.</title>
        <authorList>
            <person name="Desjardins C.A."/>
            <person name="Champion M.D."/>
            <person name="Holder J.W."/>
            <person name="Muszewska A."/>
            <person name="Goldberg J."/>
            <person name="Bailao A.M."/>
            <person name="Brigido M.M."/>
            <person name="Ferreira M.E."/>
            <person name="Garcia A.M."/>
            <person name="Grynberg M."/>
            <person name="Gujja S."/>
            <person name="Heiman D.I."/>
            <person name="Henn M.R."/>
            <person name="Kodira C.D."/>
            <person name="Leon-Narvaez H."/>
            <person name="Longo L.V."/>
            <person name="Ma L.J."/>
            <person name="Malavazi I."/>
            <person name="Matsuo A.L."/>
            <person name="Morais F.V."/>
            <person name="Pereira M."/>
            <person name="Rodriguez-Brito S."/>
            <person name="Sakthikumar S."/>
            <person name="Salem-Izacc S.M."/>
            <person name="Sykes S.M."/>
            <person name="Teixeira M.M."/>
            <person name="Vallejo M.C."/>
            <person name="Walter M.E."/>
            <person name="Yandava C."/>
            <person name="Young S."/>
            <person name="Zeng Q."/>
            <person name="Zucker J."/>
            <person name="Felipe M.S."/>
            <person name="Goldman G.H."/>
            <person name="Haas B.J."/>
            <person name="McEwen J.G."/>
            <person name="Nino-Vega G."/>
            <person name="Puccia R."/>
            <person name="San-Blas G."/>
            <person name="Soares C.M."/>
            <person name="Birren B.W."/>
            <person name="Cuomo C.A."/>
        </authorList>
    </citation>
    <scope>NUCLEOTIDE SEQUENCE [LARGE SCALE GENOMIC DNA]</scope>
    <source>
        <strain evidence="12">ATCC MYA-826 / Pb01</strain>
    </source>
</reference>
<comment type="subcellular location">
    <subcellularLocation>
        <location evidence="1">Cell membrane</location>
        <topology evidence="1">Lipid-anchor</topology>
        <topology evidence="1">GPI-anchor</topology>
    </subcellularLocation>
</comment>
<evidence type="ECO:0000256" key="7">
    <source>
        <dbReference type="ARBA" id="ARBA00023288"/>
    </source>
</evidence>
<dbReference type="VEuPathDB" id="FungiDB:PAAG_04490"/>
<dbReference type="RefSeq" id="XP_015699512.1">
    <property type="nucleotide sequence ID" value="XM_015845286.1"/>
</dbReference>
<dbReference type="GO" id="GO:0005886">
    <property type="term" value="C:plasma membrane"/>
    <property type="evidence" value="ECO:0007669"/>
    <property type="project" value="UniProtKB-SubCell"/>
</dbReference>
<evidence type="ECO:0000313" key="12">
    <source>
        <dbReference type="Proteomes" id="UP000002059"/>
    </source>
</evidence>
<feature type="region of interest" description="Disordered" evidence="8">
    <location>
        <begin position="173"/>
        <end position="208"/>
    </location>
</feature>
<keyword evidence="6" id="KW-0325">Glycoprotein</keyword>
<accession>C1H146</accession>
<dbReference type="PANTHER" id="PTHR34992">
    <property type="entry name" value="HYPHAL ANASTAMOSIS-7 PROTEIN"/>
    <property type="match status" value="1"/>
</dbReference>
<evidence type="ECO:0000256" key="3">
    <source>
        <dbReference type="ARBA" id="ARBA00022622"/>
    </source>
</evidence>
<name>C1H146_PARBA</name>
<evidence type="ECO:0000259" key="10">
    <source>
        <dbReference type="Pfam" id="PF20238"/>
    </source>
</evidence>
<dbReference type="eggNOG" id="ENOG502S92W">
    <property type="taxonomic scope" value="Eukaryota"/>
</dbReference>
<evidence type="ECO:0000313" key="11">
    <source>
        <dbReference type="EMBL" id="EEH33441.2"/>
    </source>
</evidence>
<dbReference type="InterPro" id="IPR046530">
    <property type="entry name" value="BIM1-like_dom"/>
</dbReference>
<dbReference type="OMA" id="CLPHVEI"/>
<evidence type="ECO:0000256" key="5">
    <source>
        <dbReference type="ARBA" id="ARBA00023136"/>
    </source>
</evidence>
<keyword evidence="5" id="KW-0472">Membrane</keyword>
<organism evidence="11 12">
    <name type="scientific">Paracoccidioides lutzii (strain ATCC MYA-826 / Pb01)</name>
    <name type="common">Paracoccidioides brasiliensis</name>
    <dbReference type="NCBI Taxonomy" id="502779"/>
    <lineage>
        <taxon>Eukaryota</taxon>
        <taxon>Fungi</taxon>
        <taxon>Dikarya</taxon>
        <taxon>Ascomycota</taxon>
        <taxon>Pezizomycotina</taxon>
        <taxon>Eurotiomycetes</taxon>
        <taxon>Eurotiomycetidae</taxon>
        <taxon>Onygenales</taxon>
        <taxon>Ajellomycetaceae</taxon>
        <taxon>Paracoccidioides</taxon>
    </lineage>
</organism>
<dbReference type="PANTHER" id="PTHR34992:SF1">
    <property type="entry name" value="COPPER ACQUISITION FACTOR BIM1-LIKE DOMAIN-CONTAINING PROTEIN"/>
    <property type="match status" value="1"/>
</dbReference>
<dbReference type="AlphaFoldDB" id="C1H146"/>
<sequence length="231" mass="23655">MRFQTTLLPLTGLLTLTSAHFDLLQPPSRGSSHDKSTQYPCSGLPPSKNRTQIALSGPEISIALKMGHDHSAVQVLLALGSDPGTNFNITLVPTFGQIGLGDFCLPTVKISEKTLGRKFSEGLEATLQVVTNGDPSGGLYNCADIVFTSKVTASAPSNSCKNGTGVSATAFSGSARSRNANESTANGQPQRSGSGDGNHSGQKKPKGAAASLQAATWGVFGAAILGAAALL</sequence>
<keyword evidence="12" id="KW-1185">Reference proteome</keyword>
<protein>
    <submittedName>
        <fullName evidence="11">Expression library immunization antigen 1</fullName>
    </submittedName>
</protein>
<dbReference type="OrthoDB" id="2146436at2759"/>
<dbReference type="Proteomes" id="UP000002059">
    <property type="component" value="Partially assembled WGS sequence"/>
</dbReference>
<evidence type="ECO:0000256" key="1">
    <source>
        <dbReference type="ARBA" id="ARBA00004609"/>
    </source>
</evidence>
<gene>
    <name evidence="11" type="ORF">PAAG_04490</name>
</gene>
<keyword evidence="2" id="KW-1003">Cell membrane</keyword>
<dbReference type="InterPro" id="IPR046936">
    <property type="entry name" value="BIM1-like"/>
</dbReference>
<evidence type="ECO:0000256" key="6">
    <source>
        <dbReference type="ARBA" id="ARBA00023180"/>
    </source>
</evidence>
<evidence type="ECO:0000256" key="9">
    <source>
        <dbReference type="SAM" id="SignalP"/>
    </source>
</evidence>
<dbReference type="CDD" id="cd21176">
    <property type="entry name" value="LPMO_auxiliary-like"/>
    <property type="match status" value="1"/>
</dbReference>
<dbReference type="GO" id="GO:0098552">
    <property type="term" value="C:side of membrane"/>
    <property type="evidence" value="ECO:0007669"/>
    <property type="project" value="UniProtKB-KW"/>
</dbReference>
<evidence type="ECO:0000256" key="8">
    <source>
        <dbReference type="SAM" id="MobiDB-lite"/>
    </source>
</evidence>
<keyword evidence="3" id="KW-0336">GPI-anchor</keyword>
<dbReference type="HOGENOM" id="CLU_070647_2_0_1"/>
<feature type="signal peptide" evidence="9">
    <location>
        <begin position="1"/>
        <end position="19"/>
    </location>
</feature>
<feature type="domain" description="Copper acquisition factor BIM1-like" evidence="10">
    <location>
        <begin position="18"/>
        <end position="165"/>
    </location>
</feature>
<keyword evidence="7" id="KW-0449">Lipoprotein</keyword>
<feature type="region of interest" description="Disordered" evidence="8">
    <location>
        <begin position="25"/>
        <end position="48"/>
    </location>
</feature>
<feature type="chain" id="PRO_5002908674" evidence="9">
    <location>
        <begin position="20"/>
        <end position="231"/>
    </location>
</feature>
<dbReference type="STRING" id="502779.C1H146"/>
<dbReference type="EMBL" id="KN294002">
    <property type="protein sequence ID" value="EEH33441.2"/>
    <property type="molecule type" value="Genomic_DNA"/>
</dbReference>
<proteinExistence type="predicted"/>
<dbReference type="GeneID" id="9096745"/>
<dbReference type="KEGG" id="pbl:PAAG_04490"/>
<evidence type="ECO:0000256" key="2">
    <source>
        <dbReference type="ARBA" id="ARBA00022475"/>
    </source>
</evidence>